<protein>
    <submittedName>
        <fullName evidence="3">Uncharacterized protein</fullName>
    </submittedName>
</protein>
<reference evidence="3" key="2">
    <citation type="submission" date="2020-04" db="EMBL/GenBank/DDBJ databases">
        <authorList>
            <consortium name="NCBI Genome Project"/>
        </authorList>
    </citation>
    <scope>NUCLEOTIDE SEQUENCE</scope>
    <source>
        <strain evidence="3">CBS 342.82</strain>
    </source>
</reference>
<keyword evidence="2" id="KW-1185">Reference proteome</keyword>
<dbReference type="GeneID" id="54358056"/>
<dbReference type="RefSeq" id="XP_033464876.1">
    <property type="nucleotide sequence ID" value="XM_033600256.1"/>
</dbReference>
<feature type="compositionally biased region" description="Polar residues" evidence="1">
    <location>
        <begin position="7"/>
        <end position="34"/>
    </location>
</feature>
<evidence type="ECO:0000313" key="2">
    <source>
        <dbReference type="Proteomes" id="UP000504637"/>
    </source>
</evidence>
<dbReference type="AlphaFoldDB" id="A0A6J3MIV8"/>
<reference evidence="3" key="3">
    <citation type="submission" date="2025-08" db="UniProtKB">
        <authorList>
            <consortium name="RefSeq"/>
        </authorList>
    </citation>
    <scope>IDENTIFICATION</scope>
    <source>
        <strain evidence="3">CBS 342.82</strain>
    </source>
</reference>
<reference evidence="3" key="1">
    <citation type="submission" date="2020-01" db="EMBL/GenBank/DDBJ databases">
        <authorList>
            <consortium name="DOE Joint Genome Institute"/>
            <person name="Haridas S."/>
            <person name="Albert R."/>
            <person name="Binder M."/>
            <person name="Bloem J."/>
            <person name="Labutti K."/>
            <person name="Salamov A."/>
            <person name="Andreopoulos B."/>
            <person name="Baker S.E."/>
            <person name="Barry K."/>
            <person name="Bills G."/>
            <person name="Bluhm B.H."/>
            <person name="Cannon C."/>
            <person name="Castanera R."/>
            <person name="Culley D.E."/>
            <person name="Daum C."/>
            <person name="Ezra D."/>
            <person name="Gonzalez J.B."/>
            <person name="Henrissat B."/>
            <person name="Kuo A."/>
            <person name="Liang C."/>
            <person name="Lipzen A."/>
            <person name="Lutzoni F."/>
            <person name="Magnuson J."/>
            <person name="Mondo S."/>
            <person name="Nolan M."/>
            <person name="Ohm R."/>
            <person name="Pangilinan J."/>
            <person name="Park H.-J."/>
            <person name="Ramirez L."/>
            <person name="Alfaro M."/>
            <person name="Sun H."/>
            <person name="Tritt A."/>
            <person name="Yoshinaga Y."/>
            <person name="Zwiers L.-H."/>
            <person name="Turgeon B.G."/>
            <person name="Goodwin S.B."/>
            <person name="Spatafora J.W."/>
            <person name="Crous P.W."/>
            <person name="Grigoriev I.V."/>
        </authorList>
    </citation>
    <scope>NUCLEOTIDE SEQUENCE</scope>
    <source>
        <strain evidence="3">CBS 342.82</strain>
    </source>
</reference>
<evidence type="ECO:0000313" key="3">
    <source>
        <dbReference type="RefSeq" id="XP_033464876.1"/>
    </source>
</evidence>
<accession>A0A6J3MIV8</accession>
<evidence type="ECO:0000256" key="1">
    <source>
        <dbReference type="SAM" id="MobiDB-lite"/>
    </source>
</evidence>
<proteinExistence type="predicted"/>
<feature type="region of interest" description="Disordered" evidence="1">
    <location>
        <begin position="1"/>
        <end position="80"/>
    </location>
</feature>
<dbReference type="Proteomes" id="UP000504637">
    <property type="component" value="Unplaced"/>
</dbReference>
<gene>
    <name evidence="3" type="ORF">K489DRAFT_29369</name>
</gene>
<organism evidence="3">
    <name type="scientific">Dissoconium aciculare CBS 342.82</name>
    <dbReference type="NCBI Taxonomy" id="1314786"/>
    <lineage>
        <taxon>Eukaryota</taxon>
        <taxon>Fungi</taxon>
        <taxon>Dikarya</taxon>
        <taxon>Ascomycota</taxon>
        <taxon>Pezizomycotina</taxon>
        <taxon>Dothideomycetes</taxon>
        <taxon>Dothideomycetidae</taxon>
        <taxon>Mycosphaerellales</taxon>
        <taxon>Dissoconiaceae</taxon>
        <taxon>Dissoconium</taxon>
    </lineage>
</organism>
<sequence>MKRAKLSRTSIGNSKISNGNERGSTLTPKGSLNGSSQSSKDSKDSKKSQRKSSISSSTKSKRRQSISDSLKSVYRGRTSHAHDCRGLAVSDMELSHVNTPAAGSTGSIAMVMTPSTLSQPAHQPLPQPFVEQLSPQDVPISQPQEAHSFDASKSKRKKETLRIRLTRWLTVAKTRHPRETQR</sequence>
<name>A0A6J3MIV8_9PEZI</name>